<feature type="transmembrane region" description="Helical" evidence="10">
    <location>
        <begin position="101"/>
        <end position="119"/>
    </location>
</feature>
<evidence type="ECO:0000256" key="3">
    <source>
        <dbReference type="ARBA" id="ARBA00006669"/>
    </source>
</evidence>
<feature type="transmembrane region" description="Helical" evidence="10">
    <location>
        <begin position="41"/>
        <end position="58"/>
    </location>
</feature>
<evidence type="ECO:0000256" key="4">
    <source>
        <dbReference type="ARBA" id="ARBA00017522"/>
    </source>
</evidence>
<keyword evidence="7 10" id="KW-0812">Transmembrane</keyword>
<keyword evidence="5" id="KW-0813">Transport</keyword>
<comment type="similarity">
    <text evidence="3">Belongs to the nicotinamide ribonucleoside (NR) uptake permease (TC 4.B.1) family.</text>
</comment>
<dbReference type="OrthoDB" id="9791248at2"/>
<proteinExistence type="inferred from homology"/>
<dbReference type="EMBL" id="QMDV01000001">
    <property type="protein sequence ID" value="RAU84487.1"/>
    <property type="molecule type" value="Genomic_DNA"/>
</dbReference>
<keyword evidence="8 10" id="KW-1133">Transmembrane helix</keyword>
<feature type="transmembrane region" description="Helical" evidence="10">
    <location>
        <begin position="12"/>
        <end position="34"/>
    </location>
</feature>
<dbReference type="Proteomes" id="UP000251692">
    <property type="component" value="Unassembled WGS sequence"/>
</dbReference>
<gene>
    <name evidence="11" type="ORF">DP923_01655</name>
</gene>
<evidence type="ECO:0000313" key="12">
    <source>
        <dbReference type="Proteomes" id="UP000251692"/>
    </source>
</evidence>
<sequence length="210" mass="24139">MTDILNNLTEALQAMSLVEVIGVITGIAGVWLAAKQHIGTWLLGLVSVAMYVWIFYDVRLYADMGLQIFYFFTSIYGWYSWRYGGKNHSEIKVSRITKQEFILSAILGVLFTAVLGYFLENFTNADLSYIDSATTAVSLIGYWMMARKKLENWLLWLAVDAVYVGIYYYKDLYLTSFLYFVFLILATKGYIDWKKEYIQSQNAVTPLNAC</sequence>
<keyword evidence="6" id="KW-1003">Cell membrane</keyword>
<organism evidence="11 12">
    <name type="scientific">Pontibacter arcticus</name>
    <dbReference type="NCBI Taxonomy" id="2080288"/>
    <lineage>
        <taxon>Bacteria</taxon>
        <taxon>Pseudomonadati</taxon>
        <taxon>Bacteroidota</taxon>
        <taxon>Cytophagia</taxon>
        <taxon>Cytophagales</taxon>
        <taxon>Hymenobacteraceae</taxon>
        <taxon>Pontibacter</taxon>
    </lineage>
</organism>
<dbReference type="InterPro" id="IPR006419">
    <property type="entry name" value="NMN_transpt_PnuC"/>
</dbReference>
<comment type="function">
    <text evidence="1">Required for nicotinamide riboside transport across the inner membrane.</text>
</comment>
<evidence type="ECO:0000256" key="10">
    <source>
        <dbReference type="SAM" id="Phobius"/>
    </source>
</evidence>
<protein>
    <recommendedName>
        <fullName evidence="4">Nicotinamide riboside transporter PnuC</fullName>
    </recommendedName>
</protein>
<evidence type="ECO:0000256" key="6">
    <source>
        <dbReference type="ARBA" id="ARBA00022475"/>
    </source>
</evidence>
<dbReference type="AlphaFoldDB" id="A0A364RJK2"/>
<comment type="caution">
    <text evidence="11">The sequence shown here is derived from an EMBL/GenBank/DDBJ whole genome shotgun (WGS) entry which is preliminary data.</text>
</comment>
<name>A0A364RJK2_9BACT</name>
<dbReference type="NCBIfam" id="TIGR01528">
    <property type="entry name" value="NMN_trans_PnuC"/>
    <property type="match status" value="1"/>
</dbReference>
<evidence type="ECO:0000313" key="11">
    <source>
        <dbReference type="EMBL" id="RAU84487.1"/>
    </source>
</evidence>
<keyword evidence="12" id="KW-1185">Reference proteome</keyword>
<dbReference type="PANTHER" id="PTHR36122:SF2">
    <property type="entry name" value="NICOTINAMIDE RIBOSIDE TRANSPORTER PNUC"/>
    <property type="match status" value="1"/>
</dbReference>
<keyword evidence="9 10" id="KW-0472">Membrane</keyword>
<reference evidence="11 12" key="2">
    <citation type="submission" date="2018-07" db="EMBL/GenBank/DDBJ databases">
        <title>Pontibacter sp. 2b14 genomic sequence and assembly.</title>
        <authorList>
            <person name="Du Z.-J."/>
        </authorList>
    </citation>
    <scope>NUCLEOTIDE SEQUENCE [LARGE SCALE GENOMIC DNA]</scope>
    <source>
        <strain evidence="11 12">2b14</strain>
    </source>
</reference>
<dbReference type="PANTHER" id="PTHR36122">
    <property type="entry name" value="NICOTINAMIDE RIBOSIDE TRANSPORTER PNUC"/>
    <property type="match status" value="1"/>
</dbReference>
<evidence type="ECO:0000256" key="2">
    <source>
        <dbReference type="ARBA" id="ARBA00004651"/>
    </source>
</evidence>
<evidence type="ECO:0000256" key="8">
    <source>
        <dbReference type="ARBA" id="ARBA00022989"/>
    </source>
</evidence>
<feature type="transmembrane region" description="Helical" evidence="10">
    <location>
        <begin position="64"/>
        <end position="81"/>
    </location>
</feature>
<reference evidence="11 12" key="1">
    <citation type="submission" date="2018-06" db="EMBL/GenBank/DDBJ databases">
        <authorList>
            <person name="Liu Z.-W."/>
        </authorList>
    </citation>
    <scope>NUCLEOTIDE SEQUENCE [LARGE SCALE GENOMIC DNA]</scope>
    <source>
        <strain evidence="11 12">2b14</strain>
    </source>
</reference>
<evidence type="ECO:0000256" key="5">
    <source>
        <dbReference type="ARBA" id="ARBA00022448"/>
    </source>
</evidence>
<evidence type="ECO:0000256" key="9">
    <source>
        <dbReference type="ARBA" id="ARBA00023136"/>
    </source>
</evidence>
<comment type="subcellular location">
    <subcellularLocation>
        <location evidence="2">Cell membrane</location>
        <topology evidence="2">Multi-pass membrane protein</topology>
    </subcellularLocation>
</comment>
<accession>A0A364RJK2</accession>
<evidence type="ECO:0000256" key="1">
    <source>
        <dbReference type="ARBA" id="ARBA00002672"/>
    </source>
</evidence>
<evidence type="ECO:0000256" key="7">
    <source>
        <dbReference type="ARBA" id="ARBA00022692"/>
    </source>
</evidence>
<dbReference type="GO" id="GO:0005886">
    <property type="term" value="C:plasma membrane"/>
    <property type="evidence" value="ECO:0007669"/>
    <property type="project" value="UniProtKB-SubCell"/>
</dbReference>
<dbReference type="Pfam" id="PF04973">
    <property type="entry name" value="NMN_transporter"/>
    <property type="match status" value="1"/>
</dbReference>
<dbReference type="GO" id="GO:0034257">
    <property type="term" value="F:nicotinamide riboside transmembrane transporter activity"/>
    <property type="evidence" value="ECO:0007669"/>
    <property type="project" value="InterPro"/>
</dbReference>